<protein>
    <submittedName>
        <fullName evidence="1">Uncharacterized protein</fullName>
    </submittedName>
</protein>
<feature type="non-terminal residue" evidence="1">
    <location>
        <position position="1"/>
    </location>
</feature>
<dbReference type="HOGENOM" id="CLU_1307452_0_0_1"/>
<accession>A0A0C9W6D8</accession>
<organism evidence="1 2">
    <name type="scientific">Hydnomerulius pinastri MD-312</name>
    <dbReference type="NCBI Taxonomy" id="994086"/>
    <lineage>
        <taxon>Eukaryota</taxon>
        <taxon>Fungi</taxon>
        <taxon>Dikarya</taxon>
        <taxon>Basidiomycota</taxon>
        <taxon>Agaricomycotina</taxon>
        <taxon>Agaricomycetes</taxon>
        <taxon>Agaricomycetidae</taxon>
        <taxon>Boletales</taxon>
        <taxon>Boletales incertae sedis</taxon>
        <taxon>Leucogyrophana</taxon>
    </lineage>
</organism>
<dbReference type="Proteomes" id="UP000053820">
    <property type="component" value="Unassembled WGS sequence"/>
</dbReference>
<sequence>MDKSNLRHGISAAGTSFALPRIFNFNGAKYNISTGGVLPAVRDYAGSTQNPGSDGVRLSFAGGQTVINTTILPDVSAAGSADWLGVQRNFSVYQQGLTAEVSCVPANESQYQLNLASNYSYFSAPSQGQNYYVWTWDSTANCNGSSPAVQQYVTLANSTNQPDEQGSGFLPSVVCQIFTPAPHSDCNGGVLQVLVFAFHCVRSHSPFDHCP</sequence>
<dbReference type="OrthoDB" id="3351168at2759"/>
<name>A0A0C9W6D8_9AGAM</name>
<reference evidence="1 2" key="1">
    <citation type="submission" date="2014-04" db="EMBL/GenBank/DDBJ databases">
        <title>Evolutionary Origins and Diversification of the Mycorrhizal Mutualists.</title>
        <authorList>
            <consortium name="DOE Joint Genome Institute"/>
            <consortium name="Mycorrhizal Genomics Consortium"/>
            <person name="Kohler A."/>
            <person name="Kuo A."/>
            <person name="Nagy L.G."/>
            <person name="Floudas D."/>
            <person name="Copeland A."/>
            <person name="Barry K.W."/>
            <person name="Cichocki N."/>
            <person name="Veneault-Fourrey C."/>
            <person name="LaButti K."/>
            <person name="Lindquist E.A."/>
            <person name="Lipzen A."/>
            <person name="Lundell T."/>
            <person name="Morin E."/>
            <person name="Murat C."/>
            <person name="Riley R."/>
            <person name="Ohm R."/>
            <person name="Sun H."/>
            <person name="Tunlid A."/>
            <person name="Henrissat B."/>
            <person name="Grigoriev I.V."/>
            <person name="Hibbett D.S."/>
            <person name="Martin F."/>
        </authorList>
    </citation>
    <scope>NUCLEOTIDE SEQUENCE [LARGE SCALE GENOMIC DNA]</scope>
    <source>
        <strain evidence="1 2">MD-312</strain>
    </source>
</reference>
<proteinExistence type="predicted"/>
<evidence type="ECO:0000313" key="1">
    <source>
        <dbReference type="EMBL" id="KIJ58296.1"/>
    </source>
</evidence>
<dbReference type="EMBL" id="KN839958">
    <property type="protein sequence ID" value="KIJ58296.1"/>
    <property type="molecule type" value="Genomic_DNA"/>
</dbReference>
<dbReference type="AlphaFoldDB" id="A0A0C9W6D8"/>
<feature type="non-terminal residue" evidence="1">
    <location>
        <position position="211"/>
    </location>
</feature>
<evidence type="ECO:0000313" key="2">
    <source>
        <dbReference type="Proteomes" id="UP000053820"/>
    </source>
</evidence>
<keyword evidence="2" id="KW-1185">Reference proteome</keyword>
<gene>
    <name evidence="1" type="ORF">HYDPIDRAFT_44535</name>
</gene>